<comment type="catalytic activity">
    <reaction evidence="1">
        <text>ATP + H2O = ADP + phosphate + H(+)</text>
        <dbReference type="Rhea" id="RHEA:13065"/>
        <dbReference type="ChEBI" id="CHEBI:15377"/>
        <dbReference type="ChEBI" id="CHEBI:15378"/>
        <dbReference type="ChEBI" id="CHEBI:30616"/>
        <dbReference type="ChEBI" id="CHEBI:43474"/>
        <dbReference type="ChEBI" id="CHEBI:456216"/>
        <dbReference type="EC" id="5.6.2.3"/>
    </reaction>
</comment>
<sequence>MYLHLKQCGDFKKKLHEKSRAIIHLRVHLPNMQLVYFFDDEEYKALERAALRNTMLTAWFALNRADFDGNRYLYADIPKHFVWKNNKWERRVQLGNRIVSRFYSVSPKDIERFNLRMLLFHVPRAKSFEELRIYEGIVRTFLKRRIVLGICWKTMLRSFLGTMTPPHALSAVDRLFRDLMCLDVTFGGKVFVLGCDRRYILPVAVHANKTAIVETCLKNSPL</sequence>
<proteinExistence type="inferred from homology"/>
<dbReference type="GO" id="GO:0006281">
    <property type="term" value="P:DNA repair"/>
    <property type="evidence" value="ECO:0007669"/>
    <property type="project" value="UniProtKB-KW"/>
</dbReference>
<dbReference type="GO" id="GO:0000723">
    <property type="term" value="P:telomere maintenance"/>
    <property type="evidence" value="ECO:0007669"/>
    <property type="project" value="InterPro"/>
</dbReference>
<dbReference type="Proteomes" id="UP000887159">
    <property type="component" value="Unassembled WGS sequence"/>
</dbReference>
<reference evidence="3" key="1">
    <citation type="submission" date="2020-08" db="EMBL/GenBank/DDBJ databases">
        <title>Multicomponent nature underlies the extraordinary mechanical properties of spider dragline silk.</title>
        <authorList>
            <person name="Kono N."/>
            <person name="Nakamura H."/>
            <person name="Mori M."/>
            <person name="Yoshida Y."/>
            <person name="Ohtoshi R."/>
            <person name="Malay A.D."/>
            <person name="Moran D.A.P."/>
            <person name="Tomita M."/>
            <person name="Numata K."/>
            <person name="Arakawa K."/>
        </authorList>
    </citation>
    <scope>NUCLEOTIDE SEQUENCE</scope>
</reference>
<dbReference type="GO" id="GO:0006310">
    <property type="term" value="P:DNA recombination"/>
    <property type="evidence" value="ECO:0007669"/>
    <property type="project" value="UniProtKB-KW"/>
</dbReference>
<comment type="caution">
    <text evidence="3">The sequence shown here is derived from an EMBL/GenBank/DDBJ whole genome shotgun (WGS) entry which is preliminary data.</text>
</comment>
<keyword evidence="1" id="KW-0067">ATP-binding</keyword>
<protein>
    <recommendedName>
        <fullName evidence="1">ATP-dependent DNA helicase</fullName>
        <ecNumber evidence="1">5.6.2.3</ecNumber>
    </recommendedName>
</protein>
<organism evidence="3 4">
    <name type="scientific">Trichonephila clavipes</name>
    <name type="common">Golden silk orbweaver</name>
    <name type="synonym">Nephila clavipes</name>
    <dbReference type="NCBI Taxonomy" id="2585209"/>
    <lineage>
        <taxon>Eukaryota</taxon>
        <taxon>Metazoa</taxon>
        <taxon>Ecdysozoa</taxon>
        <taxon>Arthropoda</taxon>
        <taxon>Chelicerata</taxon>
        <taxon>Arachnida</taxon>
        <taxon>Araneae</taxon>
        <taxon>Araneomorphae</taxon>
        <taxon>Entelegynae</taxon>
        <taxon>Araneoidea</taxon>
        <taxon>Nephilidae</taxon>
        <taxon>Trichonephila</taxon>
    </lineage>
</organism>
<keyword evidence="4" id="KW-1185">Reference proteome</keyword>
<keyword evidence="1 3" id="KW-0347">Helicase</keyword>
<evidence type="ECO:0000259" key="2">
    <source>
        <dbReference type="Pfam" id="PF05970"/>
    </source>
</evidence>
<name>A0A8X6VNY4_TRICX</name>
<accession>A0A8X6VNY4</accession>
<keyword evidence="1" id="KW-0547">Nucleotide-binding</keyword>
<dbReference type="GO" id="GO:0016787">
    <property type="term" value="F:hydrolase activity"/>
    <property type="evidence" value="ECO:0007669"/>
    <property type="project" value="UniProtKB-KW"/>
</dbReference>
<dbReference type="PANTHER" id="PTHR10492">
    <property type="match status" value="1"/>
</dbReference>
<dbReference type="InterPro" id="IPR010285">
    <property type="entry name" value="DNA_helicase_pif1-like_DEAD"/>
</dbReference>
<dbReference type="EC" id="5.6.2.3" evidence="1"/>
<comment type="cofactor">
    <cofactor evidence="1">
        <name>Mg(2+)</name>
        <dbReference type="ChEBI" id="CHEBI:18420"/>
    </cofactor>
</comment>
<dbReference type="EMBL" id="BMAU01021324">
    <property type="protein sequence ID" value="GFY13895.1"/>
    <property type="molecule type" value="Genomic_DNA"/>
</dbReference>
<evidence type="ECO:0000313" key="4">
    <source>
        <dbReference type="Proteomes" id="UP000887159"/>
    </source>
</evidence>
<dbReference type="Pfam" id="PF05970">
    <property type="entry name" value="PIF1"/>
    <property type="match status" value="1"/>
</dbReference>
<keyword evidence="1" id="KW-0227">DNA damage</keyword>
<keyword evidence="1" id="KW-0233">DNA recombination</keyword>
<comment type="similarity">
    <text evidence="1">Belongs to the helicase family.</text>
</comment>
<dbReference type="AlphaFoldDB" id="A0A8X6VNY4"/>
<dbReference type="GO" id="GO:0005524">
    <property type="term" value="F:ATP binding"/>
    <property type="evidence" value="ECO:0007669"/>
    <property type="project" value="UniProtKB-KW"/>
</dbReference>
<evidence type="ECO:0000256" key="1">
    <source>
        <dbReference type="RuleBase" id="RU363044"/>
    </source>
</evidence>
<keyword evidence="1" id="KW-0378">Hydrolase</keyword>
<gene>
    <name evidence="3" type="primary">AVEN_145847_1</name>
    <name evidence="3" type="ORF">TNCV_986671</name>
</gene>
<dbReference type="PANTHER" id="PTHR10492:SF57">
    <property type="entry name" value="ATP-DEPENDENT DNA HELICASE"/>
    <property type="match status" value="1"/>
</dbReference>
<keyword evidence="1" id="KW-0234">DNA repair</keyword>
<feature type="domain" description="DNA helicase Pif1-like DEAD-box helicase" evidence="2">
    <location>
        <begin position="163"/>
        <end position="221"/>
    </location>
</feature>
<evidence type="ECO:0000313" key="3">
    <source>
        <dbReference type="EMBL" id="GFY13895.1"/>
    </source>
</evidence>
<dbReference type="GO" id="GO:0043139">
    <property type="term" value="F:5'-3' DNA helicase activity"/>
    <property type="evidence" value="ECO:0007669"/>
    <property type="project" value="UniProtKB-EC"/>
</dbReference>